<dbReference type="Pfam" id="PF10882">
    <property type="entry name" value="bPH_5"/>
    <property type="match status" value="1"/>
</dbReference>
<proteinExistence type="predicted"/>
<gene>
    <name evidence="3" type="ORF">EPD60_01630</name>
</gene>
<keyword evidence="1" id="KW-1133">Transmembrane helix</keyword>
<evidence type="ECO:0000256" key="1">
    <source>
        <dbReference type="SAM" id="Phobius"/>
    </source>
</evidence>
<dbReference type="AlphaFoldDB" id="A0A4R1BNT2"/>
<feature type="transmembrane region" description="Helical" evidence="1">
    <location>
        <begin position="20"/>
        <end position="38"/>
    </location>
</feature>
<reference evidence="3 4" key="1">
    <citation type="submission" date="2019-03" db="EMBL/GenBank/DDBJ databases">
        <authorList>
            <person name="Kim M.K.M."/>
        </authorList>
    </citation>
    <scope>NUCLEOTIDE SEQUENCE [LARGE SCALE GENOMIC DNA]</scope>
    <source>
        <strain evidence="3 4">17J68-12</strain>
    </source>
</reference>
<accession>A0A4R1BNT2</accession>
<dbReference type="RefSeq" id="WP_131446174.1">
    <property type="nucleotide sequence ID" value="NZ_SJZI01000002.1"/>
</dbReference>
<evidence type="ECO:0000313" key="3">
    <source>
        <dbReference type="EMBL" id="TCJ19141.1"/>
    </source>
</evidence>
<keyword evidence="1" id="KW-0472">Membrane</keyword>
<feature type="domain" description="Bacterial Pleckstrin homology" evidence="2">
    <location>
        <begin position="65"/>
        <end position="162"/>
    </location>
</feature>
<dbReference type="InterPro" id="IPR027783">
    <property type="entry name" value="Bacterial_PH-related"/>
</dbReference>
<evidence type="ECO:0000259" key="2">
    <source>
        <dbReference type="Pfam" id="PF10882"/>
    </source>
</evidence>
<feature type="transmembrane region" description="Helical" evidence="1">
    <location>
        <begin position="45"/>
        <end position="62"/>
    </location>
</feature>
<protein>
    <recommendedName>
        <fullName evidence="2">Bacterial Pleckstrin homology domain-containing protein</fullName>
    </recommendedName>
</protein>
<name>A0A4R1BNT2_9BACT</name>
<keyword evidence="4" id="KW-1185">Reference proteome</keyword>
<dbReference type="OrthoDB" id="952021at2"/>
<organism evidence="3 4">
    <name type="scientific">Flaviaesturariibacter flavus</name>
    <dbReference type="NCBI Taxonomy" id="2502780"/>
    <lineage>
        <taxon>Bacteria</taxon>
        <taxon>Pseudomonadati</taxon>
        <taxon>Bacteroidota</taxon>
        <taxon>Chitinophagia</taxon>
        <taxon>Chitinophagales</taxon>
        <taxon>Chitinophagaceae</taxon>
        <taxon>Flaviaestuariibacter</taxon>
    </lineage>
</organism>
<sequence length="164" mass="18367">MSRETYFKASLDTTAKVTTILVTLLFAAVAWITLDVVGRAQKAPMVALPALVLVYGISFALSPRGYLVSEDAVTVLQRFGKKRLPRASIERAEPVAREDLLWTIRTFGVGGLFGYYGKFANRKLGSMSWYLTRRDKAVLLRMKDGRNILLSPDDQQEFINAIAY</sequence>
<dbReference type="Proteomes" id="UP000295334">
    <property type="component" value="Unassembled WGS sequence"/>
</dbReference>
<keyword evidence="1" id="KW-0812">Transmembrane</keyword>
<comment type="caution">
    <text evidence="3">The sequence shown here is derived from an EMBL/GenBank/DDBJ whole genome shotgun (WGS) entry which is preliminary data.</text>
</comment>
<evidence type="ECO:0000313" key="4">
    <source>
        <dbReference type="Proteomes" id="UP000295334"/>
    </source>
</evidence>
<dbReference type="EMBL" id="SJZI01000002">
    <property type="protein sequence ID" value="TCJ19141.1"/>
    <property type="molecule type" value="Genomic_DNA"/>
</dbReference>